<proteinExistence type="predicted"/>
<dbReference type="InterPro" id="IPR008962">
    <property type="entry name" value="PapD-like_sf"/>
</dbReference>
<dbReference type="InterPro" id="IPR013783">
    <property type="entry name" value="Ig-like_fold"/>
</dbReference>
<feature type="domain" description="Pili assembly chaperone N-terminal" evidence="2">
    <location>
        <begin position="30"/>
        <end position="145"/>
    </location>
</feature>
<organism evidence="3 4">
    <name type="scientific">Plastoroseomonas hellenica</name>
    <dbReference type="NCBI Taxonomy" id="2687306"/>
    <lineage>
        <taxon>Bacteria</taxon>
        <taxon>Pseudomonadati</taxon>
        <taxon>Pseudomonadota</taxon>
        <taxon>Alphaproteobacteria</taxon>
        <taxon>Acetobacterales</taxon>
        <taxon>Acetobacteraceae</taxon>
        <taxon>Plastoroseomonas</taxon>
    </lineage>
</organism>
<reference evidence="4" key="1">
    <citation type="journal article" date="2021" name="Syst. Appl. Microbiol.">
        <title>Roseomonas hellenica sp. nov., isolated from roots of wild-growing Alkanna tinctoria.</title>
        <authorList>
            <person name="Rat A."/>
            <person name="Naranjo H.D."/>
            <person name="Lebbe L."/>
            <person name="Cnockaert M."/>
            <person name="Krigas N."/>
            <person name="Grigoriadou K."/>
            <person name="Maloupa E."/>
            <person name="Willems A."/>
        </authorList>
    </citation>
    <scope>NUCLEOTIDE SEQUENCE [LARGE SCALE GENOMIC DNA]</scope>
    <source>
        <strain evidence="4">LMG 31523</strain>
    </source>
</reference>
<dbReference type="Proteomes" id="UP001196870">
    <property type="component" value="Unassembled WGS sequence"/>
</dbReference>
<evidence type="ECO:0000256" key="1">
    <source>
        <dbReference type="SAM" id="SignalP"/>
    </source>
</evidence>
<dbReference type="InterPro" id="IPR050643">
    <property type="entry name" value="Periplasmic_pilus_chap"/>
</dbReference>
<dbReference type="Pfam" id="PF00345">
    <property type="entry name" value="PapD_N"/>
    <property type="match status" value="1"/>
</dbReference>
<feature type="signal peptide" evidence="1">
    <location>
        <begin position="1"/>
        <end position="26"/>
    </location>
</feature>
<comment type="caution">
    <text evidence="3">The sequence shown here is derived from an EMBL/GenBank/DDBJ whole genome shotgun (WGS) entry which is preliminary data.</text>
</comment>
<evidence type="ECO:0000259" key="2">
    <source>
        <dbReference type="Pfam" id="PF00345"/>
    </source>
</evidence>
<dbReference type="PANTHER" id="PTHR30251">
    <property type="entry name" value="PILUS ASSEMBLY CHAPERONE"/>
    <property type="match status" value="1"/>
</dbReference>
<accession>A0ABS5F4F1</accession>
<evidence type="ECO:0000313" key="3">
    <source>
        <dbReference type="EMBL" id="MBR0667020.1"/>
    </source>
</evidence>
<gene>
    <name evidence="3" type="ORF">GXW71_21850</name>
</gene>
<dbReference type="SUPFAM" id="SSF49354">
    <property type="entry name" value="PapD-like"/>
    <property type="match status" value="1"/>
</dbReference>
<keyword evidence="4" id="KW-1185">Reference proteome</keyword>
<evidence type="ECO:0000313" key="4">
    <source>
        <dbReference type="Proteomes" id="UP001196870"/>
    </source>
</evidence>
<dbReference type="PANTHER" id="PTHR30251:SF4">
    <property type="entry name" value="SLR1668 PROTEIN"/>
    <property type="match status" value="1"/>
</dbReference>
<sequence length="240" mass="25183">MPARTAAFAGLLAAAVGGLPVLPAQAQSLTVLPVTIQLPPGQMAGAVTVINQGDAESAFQIRAFAWSQPRGETELAPTDALLVSPPLGTIAPRASQVVRLVLRRPAQDREASYRILLDQLPPPAAPGTVRVALRLSIPVFAEPTNSPIAPRLRWRIESEGGQAYLTVANEGTRHEAVRDIALAGGAGPIRIQGDASPYVLPGATRRWRLLTRPPPGGNLRLTARADAGPIDEAVPVNAGR</sequence>
<name>A0ABS5F4F1_9PROT</name>
<dbReference type="Gene3D" id="2.60.40.10">
    <property type="entry name" value="Immunoglobulins"/>
    <property type="match status" value="1"/>
</dbReference>
<feature type="chain" id="PRO_5047251698" evidence="1">
    <location>
        <begin position="27"/>
        <end position="240"/>
    </location>
</feature>
<dbReference type="RefSeq" id="WP_211854795.1">
    <property type="nucleotide sequence ID" value="NZ_JAAGBB010000028.1"/>
</dbReference>
<keyword evidence="1" id="KW-0732">Signal</keyword>
<dbReference type="InterPro" id="IPR016147">
    <property type="entry name" value="Pili_assmbl_chaperone_N"/>
</dbReference>
<protein>
    <submittedName>
        <fullName evidence="3">Molecular chaperone</fullName>
    </submittedName>
</protein>
<dbReference type="EMBL" id="JAAGBB010000028">
    <property type="protein sequence ID" value="MBR0667020.1"/>
    <property type="molecule type" value="Genomic_DNA"/>
</dbReference>